<organism evidence="3 5">
    <name type="scientific">Candidatus Iainarchaeum sp</name>
    <dbReference type="NCBI Taxonomy" id="3101447"/>
    <lineage>
        <taxon>Archaea</taxon>
        <taxon>Candidatus Iainarchaeota</taxon>
        <taxon>Candidatus Iainarchaeia</taxon>
        <taxon>Candidatus Iainarchaeales</taxon>
        <taxon>Candidatus Iainarchaeaceae</taxon>
        <taxon>Candidatus Iainarchaeum</taxon>
    </lineage>
</organism>
<evidence type="ECO:0000313" key="3">
    <source>
        <dbReference type="EMBL" id="HIH33298.1"/>
    </source>
</evidence>
<dbReference type="Proteomes" id="UP000590964">
    <property type="component" value="Unassembled WGS sequence"/>
</dbReference>
<protein>
    <submittedName>
        <fullName evidence="3">Uncharacterized protein</fullName>
    </submittedName>
</protein>
<dbReference type="EMBL" id="DUFW01000066">
    <property type="protein sequence ID" value="HIH21751.1"/>
    <property type="molecule type" value="Genomic_DNA"/>
</dbReference>
<proteinExistence type="predicted"/>
<comment type="caution">
    <text evidence="3">The sequence shown here is derived from an EMBL/GenBank/DDBJ whole genome shotgun (WGS) entry which is preliminary data.</text>
</comment>
<gene>
    <name evidence="2" type="ORF">HA222_03795</name>
    <name evidence="3" type="ORF">HA227_03520</name>
    <name evidence="4" type="ORF">J4478_04665</name>
</gene>
<dbReference type="AlphaFoldDB" id="A0A7J4KU11"/>
<evidence type="ECO:0000313" key="5">
    <source>
        <dbReference type="Proteomes" id="UP000527315"/>
    </source>
</evidence>
<dbReference type="EMBL" id="JAGVWB010000032">
    <property type="protein sequence ID" value="MBS3058662.1"/>
    <property type="molecule type" value="Genomic_DNA"/>
</dbReference>
<keyword evidence="1" id="KW-0472">Membrane</keyword>
<evidence type="ECO:0000313" key="6">
    <source>
        <dbReference type="Proteomes" id="UP000590964"/>
    </source>
</evidence>
<dbReference type="EMBL" id="DUFJ01000075">
    <property type="protein sequence ID" value="HIH33298.1"/>
    <property type="molecule type" value="Genomic_DNA"/>
</dbReference>
<evidence type="ECO:0000313" key="4">
    <source>
        <dbReference type="EMBL" id="MBS3058662.1"/>
    </source>
</evidence>
<name>A0A7J4KU11_9ARCH</name>
<evidence type="ECO:0000256" key="1">
    <source>
        <dbReference type="SAM" id="Phobius"/>
    </source>
</evidence>
<sequence>MSKGFVFSIDALLAITVIIAVSLSFLLLAQKPDSELYSLQALRIKTNDSTVVQFYAGDQSPYPYSATARTYYCALKYDYPLNTDHTSQSAIGKFEVCEEKG</sequence>
<keyword evidence="1" id="KW-0812">Transmembrane</keyword>
<evidence type="ECO:0000313" key="2">
    <source>
        <dbReference type="EMBL" id="HIH21751.1"/>
    </source>
</evidence>
<reference evidence="4" key="2">
    <citation type="submission" date="2021-03" db="EMBL/GenBank/DDBJ databases">
        <authorList>
            <person name="Jaffe A."/>
        </authorList>
    </citation>
    <scope>NUCLEOTIDE SEQUENCE</scope>
    <source>
        <strain evidence="4">RIFCSPLOWO2_01_FULL_43_13</strain>
    </source>
</reference>
<reference evidence="4" key="3">
    <citation type="submission" date="2021-05" db="EMBL/GenBank/DDBJ databases">
        <title>Protein family content uncovers lineage relationships and bacterial pathway maintenance mechanisms in DPANN archaea.</title>
        <authorList>
            <person name="Castelle C.J."/>
            <person name="Meheust R."/>
            <person name="Jaffe A.L."/>
            <person name="Seitz K."/>
            <person name="Gong X."/>
            <person name="Baker B.J."/>
            <person name="Banfield J.F."/>
        </authorList>
    </citation>
    <scope>NUCLEOTIDE SEQUENCE</scope>
    <source>
        <strain evidence="4">RIFCSPLOWO2_01_FULL_43_13</strain>
    </source>
</reference>
<dbReference type="Proteomes" id="UP000527315">
    <property type="component" value="Unassembled WGS sequence"/>
</dbReference>
<feature type="transmembrane region" description="Helical" evidence="1">
    <location>
        <begin position="6"/>
        <end position="29"/>
    </location>
</feature>
<keyword evidence="1" id="KW-1133">Transmembrane helix</keyword>
<accession>A0A7J4KU11</accession>
<dbReference type="Proteomes" id="UP000680185">
    <property type="component" value="Unassembled WGS sequence"/>
</dbReference>
<reference evidence="5 6" key="1">
    <citation type="journal article" date="2020" name="bioRxiv">
        <title>A rank-normalized archaeal taxonomy based on genome phylogeny resolves widespread incomplete and uneven classifications.</title>
        <authorList>
            <person name="Rinke C."/>
            <person name="Chuvochina M."/>
            <person name="Mussig A.J."/>
            <person name="Chaumeil P.-A."/>
            <person name="Waite D.W."/>
            <person name="Whitman W.B."/>
            <person name="Parks D.H."/>
            <person name="Hugenholtz P."/>
        </authorList>
    </citation>
    <scope>NUCLEOTIDE SEQUENCE [LARGE SCALE GENOMIC DNA]</scope>
</reference>